<dbReference type="EMBL" id="JAVRRG010000142">
    <property type="protein sequence ID" value="KAK5081075.1"/>
    <property type="molecule type" value="Genomic_DNA"/>
</dbReference>
<evidence type="ECO:0000256" key="2">
    <source>
        <dbReference type="ARBA" id="ARBA00022692"/>
    </source>
</evidence>
<keyword evidence="8" id="KW-1185">Reference proteome</keyword>
<keyword evidence="3" id="KW-1133">Transmembrane helix</keyword>
<gene>
    <name evidence="7" type="ORF">LTR24_008347</name>
</gene>
<keyword evidence="2" id="KW-0812">Transmembrane</keyword>
<organism evidence="7 8">
    <name type="scientific">Lithohypha guttulata</name>
    <dbReference type="NCBI Taxonomy" id="1690604"/>
    <lineage>
        <taxon>Eukaryota</taxon>
        <taxon>Fungi</taxon>
        <taxon>Dikarya</taxon>
        <taxon>Ascomycota</taxon>
        <taxon>Pezizomycotina</taxon>
        <taxon>Eurotiomycetes</taxon>
        <taxon>Chaetothyriomycetidae</taxon>
        <taxon>Chaetothyriales</taxon>
        <taxon>Trichomeriaceae</taxon>
        <taxon>Lithohypha</taxon>
    </lineage>
</organism>
<keyword evidence="4" id="KW-0472">Membrane</keyword>
<keyword evidence="5" id="KW-0539">Nucleus</keyword>
<evidence type="ECO:0000256" key="6">
    <source>
        <dbReference type="ARBA" id="ARBA00037847"/>
    </source>
</evidence>
<reference evidence="7 8" key="1">
    <citation type="submission" date="2023-08" db="EMBL/GenBank/DDBJ databases">
        <title>Black Yeasts Isolated from many extreme environments.</title>
        <authorList>
            <person name="Coleine C."/>
            <person name="Stajich J.E."/>
            <person name="Selbmann L."/>
        </authorList>
    </citation>
    <scope>NUCLEOTIDE SEQUENCE [LARGE SCALE GENOMIC DNA]</scope>
    <source>
        <strain evidence="7 8">CCFEE 5885</strain>
    </source>
</reference>
<sequence>MCTVLSNTIADHGQRDYDYYAQHPDYPGLSKDDDSAADASSQNPTLIIICSWAFAQPKHIAKYIQPYKEIYPSASILLVQNVIANLVWKPDSWQMSFFQPAAVTIQKHLQATMNPRVLLHAFSNGGSHAAVQLSQACRETCGGMRMPVDALLLDSCPGKPRFAPTISALVQGVPSKSYFARSVGTILAYTSVGGTALLDILDIAEPASWKLYRRLNDPSDVFLLKPVSDQIPDRLVSRTYLYSETDAMIMWQDVVGHARVAKQKLAAEGISSDQAEEVVHLEGFPNTTHVNHVKDHVTQYWSAIRDTWSRVGRLRTVPS</sequence>
<evidence type="ECO:0000256" key="5">
    <source>
        <dbReference type="ARBA" id="ARBA00023242"/>
    </source>
</evidence>
<evidence type="ECO:0008006" key="9">
    <source>
        <dbReference type="Google" id="ProtNLM"/>
    </source>
</evidence>
<proteinExistence type="predicted"/>
<evidence type="ECO:0000256" key="4">
    <source>
        <dbReference type="ARBA" id="ARBA00023136"/>
    </source>
</evidence>
<dbReference type="Pfam" id="PF05705">
    <property type="entry name" value="DUF829"/>
    <property type="match status" value="1"/>
</dbReference>
<dbReference type="Proteomes" id="UP001345013">
    <property type="component" value="Unassembled WGS sequence"/>
</dbReference>
<protein>
    <recommendedName>
        <fullName evidence="9">Transmembrane protein 53</fullName>
    </recommendedName>
</protein>
<evidence type="ECO:0000256" key="3">
    <source>
        <dbReference type="ARBA" id="ARBA00022989"/>
    </source>
</evidence>
<accession>A0ABR0K0C9</accession>
<name>A0ABR0K0C9_9EURO</name>
<dbReference type="InterPro" id="IPR008547">
    <property type="entry name" value="DUF829_TMEM53"/>
</dbReference>
<evidence type="ECO:0000256" key="1">
    <source>
        <dbReference type="ARBA" id="ARBA00004126"/>
    </source>
</evidence>
<dbReference type="PANTHER" id="PTHR12265">
    <property type="entry name" value="TRANSMEMBRANE PROTEIN 53"/>
    <property type="match status" value="1"/>
</dbReference>
<comment type="caution">
    <text evidence="7">The sequence shown here is derived from an EMBL/GenBank/DDBJ whole genome shotgun (WGS) entry which is preliminary data.</text>
</comment>
<evidence type="ECO:0000313" key="7">
    <source>
        <dbReference type="EMBL" id="KAK5081075.1"/>
    </source>
</evidence>
<dbReference type="PANTHER" id="PTHR12265:SF30">
    <property type="entry name" value="TRANSMEMBRANE PROTEIN 53"/>
    <property type="match status" value="1"/>
</dbReference>
<comment type="subcellular location">
    <subcellularLocation>
        <location evidence="6">Endomembrane system</location>
        <topology evidence="6">Single-pass membrane protein</topology>
    </subcellularLocation>
    <subcellularLocation>
        <location evidence="1">Nucleus membrane</location>
    </subcellularLocation>
</comment>
<evidence type="ECO:0000313" key="8">
    <source>
        <dbReference type="Proteomes" id="UP001345013"/>
    </source>
</evidence>